<gene>
    <name evidence="5" type="ORF">AWC12_23205</name>
</gene>
<proteinExistence type="inferred from homology"/>
<organism evidence="5 6">
    <name type="scientific">Mycolicibacterium iranicum</name>
    <name type="common">Mycobacterium iranicum</name>
    <dbReference type="NCBI Taxonomy" id="912594"/>
    <lineage>
        <taxon>Bacteria</taxon>
        <taxon>Bacillati</taxon>
        <taxon>Actinomycetota</taxon>
        <taxon>Actinomycetes</taxon>
        <taxon>Mycobacteriales</taxon>
        <taxon>Mycobacteriaceae</taxon>
        <taxon>Mycolicibacterium</taxon>
    </lineage>
</organism>
<keyword evidence="3" id="KW-0067">ATP-binding</keyword>
<dbReference type="AlphaFoldDB" id="A0A1X1WDG7"/>
<evidence type="ECO:0000256" key="2">
    <source>
        <dbReference type="ARBA" id="ARBA00022741"/>
    </source>
</evidence>
<name>A0A1X1WDG7_MYCIR</name>
<evidence type="ECO:0000256" key="3">
    <source>
        <dbReference type="ARBA" id="ARBA00022840"/>
    </source>
</evidence>
<sequence length="299" mass="31384">MTVAAFESEAEIVVGIDGSCASATAVRWAAHDAALRDRALRLVHVVPPIVMPRTPWPELPVAYARCAEERAQHITARAYASALDAAPQRASSIATQIVHGPVVPTLAAMSKQAEMLVVGCLGETAASRALIGSISSALVHRAHCPIAVIHGEQRPSPKAPVVVGIDGSEESALAAAIAFDEASRRDVGLVALHAWSDMGPLGFPDFSWAPIDWRDVEEHEEKEFAAFLAPFRDQFPDVPVHPVVVCDGPVNRLLEQADAAQLIVVGSHGRGGVAGALLGSVSTAVVQSAQIPVIVARQG</sequence>
<evidence type="ECO:0000313" key="5">
    <source>
        <dbReference type="EMBL" id="ORV84619.1"/>
    </source>
</evidence>
<feature type="domain" description="UspA" evidence="4">
    <location>
        <begin position="161"/>
        <end position="297"/>
    </location>
</feature>
<dbReference type="Gene3D" id="3.40.50.620">
    <property type="entry name" value="HUPs"/>
    <property type="match status" value="2"/>
</dbReference>
<dbReference type="PANTHER" id="PTHR46268">
    <property type="entry name" value="STRESS RESPONSE PROTEIN NHAX"/>
    <property type="match status" value="1"/>
</dbReference>
<dbReference type="InterPro" id="IPR006016">
    <property type="entry name" value="UspA"/>
</dbReference>
<comment type="similarity">
    <text evidence="1">Belongs to the universal stress protein A family.</text>
</comment>
<dbReference type="Proteomes" id="UP000193622">
    <property type="component" value="Unassembled WGS sequence"/>
</dbReference>
<dbReference type="EMBL" id="LQPC01000047">
    <property type="protein sequence ID" value="ORV84619.1"/>
    <property type="molecule type" value="Genomic_DNA"/>
</dbReference>
<dbReference type="SUPFAM" id="SSF52402">
    <property type="entry name" value="Adenine nucleotide alpha hydrolases-like"/>
    <property type="match status" value="2"/>
</dbReference>
<evidence type="ECO:0000259" key="4">
    <source>
        <dbReference type="Pfam" id="PF00582"/>
    </source>
</evidence>
<dbReference type="GO" id="GO:0005524">
    <property type="term" value="F:ATP binding"/>
    <property type="evidence" value="ECO:0007669"/>
    <property type="project" value="UniProtKB-KW"/>
</dbReference>
<dbReference type="PRINTS" id="PR01438">
    <property type="entry name" value="UNVRSLSTRESS"/>
</dbReference>
<dbReference type="InterPro" id="IPR006015">
    <property type="entry name" value="Universal_stress_UspA"/>
</dbReference>
<dbReference type="InterPro" id="IPR014729">
    <property type="entry name" value="Rossmann-like_a/b/a_fold"/>
</dbReference>
<evidence type="ECO:0000313" key="6">
    <source>
        <dbReference type="Proteomes" id="UP000193622"/>
    </source>
</evidence>
<accession>A0A1X1WDG7</accession>
<reference evidence="5 6" key="1">
    <citation type="submission" date="2016-01" db="EMBL/GenBank/DDBJ databases">
        <title>The new phylogeny of the genus Mycobacterium.</title>
        <authorList>
            <person name="Tarcisio F."/>
            <person name="Conor M."/>
            <person name="Antonella G."/>
            <person name="Elisabetta G."/>
            <person name="Giulia F.S."/>
            <person name="Sara T."/>
            <person name="Anna F."/>
            <person name="Clotilde B."/>
            <person name="Roberto B."/>
            <person name="Veronica D.S."/>
            <person name="Fabio R."/>
            <person name="Monica P."/>
            <person name="Olivier J."/>
            <person name="Enrico T."/>
            <person name="Nicola S."/>
        </authorList>
    </citation>
    <scope>NUCLEOTIDE SEQUENCE [LARGE SCALE GENOMIC DNA]</scope>
    <source>
        <strain evidence="5 6">DSM 45541</strain>
    </source>
</reference>
<keyword evidence="2" id="KW-0547">Nucleotide-binding</keyword>
<evidence type="ECO:0000256" key="1">
    <source>
        <dbReference type="ARBA" id="ARBA00008791"/>
    </source>
</evidence>
<dbReference type="PANTHER" id="PTHR46268:SF27">
    <property type="entry name" value="UNIVERSAL STRESS PROTEIN RV2623"/>
    <property type="match status" value="1"/>
</dbReference>
<dbReference type="Pfam" id="PF00582">
    <property type="entry name" value="Usp"/>
    <property type="match status" value="2"/>
</dbReference>
<protein>
    <submittedName>
        <fullName evidence="5">Universal stress protein</fullName>
    </submittedName>
</protein>
<feature type="domain" description="UspA" evidence="4">
    <location>
        <begin position="12"/>
        <end position="150"/>
    </location>
</feature>
<comment type="caution">
    <text evidence="5">The sequence shown here is derived from an EMBL/GenBank/DDBJ whole genome shotgun (WGS) entry which is preliminary data.</text>
</comment>